<evidence type="ECO:0000256" key="2">
    <source>
        <dbReference type="ARBA" id="ARBA00022771"/>
    </source>
</evidence>
<evidence type="ECO:0000313" key="7">
    <source>
        <dbReference type="Proteomes" id="UP000887578"/>
    </source>
</evidence>
<evidence type="ECO:0000256" key="1">
    <source>
        <dbReference type="ARBA" id="ARBA00022723"/>
    </source>
</evidence>
<dbReference type="Gene3D" id="3.40.720.10">
    <property type="entry name" value="Alkaline Phosphatase, subunit A"/>
    <property type="match status" value="1"/>
</dbReference>
<feature type="zinc finger region" description="C3H1-type" evidence="4">
    <location>
        <begin position="782"/>
        <end position="808"/>
    </location>
</feature>
<dbReference type="GO" id="GO:0008270">
    <property type="term" value="F:zinc ion binding"/>
    <property type="evidence" value="ECO:0007669"/>
    <property type="project" value="UniProtKB-KW"/>
</dbReference>
<accession>A0A914PI07</accession>
<evidence type="ECO:0000256" key="5">
    <source>
        <dbReference type="SAM" id="MobiDB-lite"/>
    </source>
</evidence>
<sequence length="808" mass="93905">MKGCKRKFKQLSKFENRNLYVYASPDLNLTCKTQCLLPESDYSLKFGKWVNFENGTQPKCDISEIECQKNSQKEYYIFLHAQIYRSDPPNENPEDFSEKPDVHMIIFDSVSNSQFIRSMPKTRKILENNYESISFKYLNKIGINSRPNGFGFLMGKSIYNIKKSPMSQGHSADYKNHAECKKHLNNDQFIGYRFKDDGYVTMMSEDWALGVFNWPDCKGFKPKPTDHYMRPFQLRLEGTKRYKIRGLKEKLYQKSCRESFNYQMDYLQDFIDAYPDKPKFSITWMTYLAHDDQNALYHTDKYFSKFFENNLEKFNNSYIFVMGDHGNRFGPLRKTKIGETEDNNPFLHLILPANLRSDTTLMETIKDNAKALVTHYDIYATLTDISNPLPMPRTCDKLRIPFEYCICKVNKKKLSKINDIATRGAEIMVAQINADLRKFSETNDCVLLKLNKKETISVEKLQEKGNVKIYQLTFKTLPGNGNFWGFLTQTGENGTLNILSEKFPRLDSYAAQSQCASKAKRRMKNSPPNFNESKTTDETTPNFKKSFKKVKFDKSVEIQQLTFKEEREHQKRIKAELDEKLMAERIEQHKMDEMYRKINGIPFDGKFNSPIPMDPFQKDFDAEIIGNSSPFSLLSNQIQRLNFDSSTFNSSTTNSSSPNFSSSNNFNNSKPRISGKYKMQSTRFNGSRFNSSNPYESPKRNNFLSSKGFGNSKREFCGSNVLNSSKSQPMFQSSFKNSNNSIIGNSYKTRLCFEYRDTQKCINGIKCRYAHGIDELQLPSSLPPQKFCKYILENVQCPFGLKCKFRHF</sequence>
<dbReference type="SUPFAM" id="SSF53649">
    <property type="entry name" value="Alkaline phosphatase-like"/>
    <property type="match status" value="1"/>
</dbReference>
<feature type="zinc finger region" description="C3H1-type" evidence="4">
    <location>
        <begin position="746"/>
        <end position="774"/>
    </location>
</feature>
<dbReference type="PANTHER" id="PTHR10974">
    <property type="entry name" value="FI08016P-RELATED"/>
    <property type="match status" value="1"/>
</dbReference>
<dbReference type="PROSITE" id="PS50103">
    <property type="entry name" value="ZF_C3H1"/>
    <property type="match status" value="2"/>
</dbReference>
<dbReference type="Pfam" id="PF02995">
    <property type="entry name" value="DUF229"/>
    <property type="match status" value="1"/>
</dbReference>
<feature type="region of interest" description="Disordered" evidence="5">
    <location>
        <begin position="517"/>
        <end position="541"/>
    </location>
</feature>
<dbReference type="InterPro" id="IPR036855">
    <property type="entry name" value="Znf_CCCH_sf"/>
</dbReference>
<evidence type="ECO:0000256" key="3">
    <source>
        <dbReference type="ARBA" id="ARBA00022833"/>
    </source>
</evidence>
<keyword evidence="7" id="KW-1185">Reference proteome</keyword>
<dbReference type="WBParaSite" id="PDA_v2.g14413.t1">
    <property type="protein sequence ID" value="PDA_v2.g14413.t1"/>
    <property type="gene ID" value="PDA_v2.g14413"/>
</dbReference>
<keyword evidence="3 4" id="KW-0862">Zinc</keyword>
<organism evidence="7 8">
    <name type="scientific">Panagrolaimus davidi</name>
    <dbReference type="NCBI Taxonomy" id="227884"/>
    <lineage>
        <taxon>Eukaryota</taxon>
        <taxon>Metazoa</taxon>
        <taxon>Ecdysozoa</taxon>
        <taxon>Nematoda</taxon>
        <taxon>Chromadorea</taxon>
        <taxon>Rhabditida</taxon>
        <taxon>Tylenchina</taxon>
        <taxon>Panagrolaimomorpha</taxon>
        <taxon>Panagrolaimoidea</taxon>
        <taxon>Panagrolaimidae</taxon>
        <taxon>Panagrolaimus</taxon>
    </lineage>
</organism>
<dbReference type="Gene3D" id="4.10.1000.10">
    <property type="entry name" value="Zinc finger, CCCH-type"/>
    <property type="match status" value="1"/>
</dbReference>
<dbReference type="PANTHER" id="PTHR10974:SF75">
    <property type="entry name" value="SULFATASE DOMAIN-CONTAINING PROTEIN"/>
    <property type="match status" value="1"/>
</dbReference>
<proteinExistence type="predicted"/>
<dbReference type="InterPro" id="IPR017850">
    <property type="entry name" value="Alkaline_phosphatase_core_sf"/>
</dbReference>
<dbReference type="GO" id="GO:0005615">
    <property type="term" value="C:extracellular space"/>
    <property type="evidence" value="ECO:0007669"/>
    <property type="project" value="TreeGrafter"/>
</dbReference>
<evidence type="ECO:0000256" key="4">
    <source>
        <dbReference type="PROSITE-ProRule" id="PRU00723"/>
    </source>
</evidence>
<feature type="domain" description="C3H1-type" evidence="6">
    <location>
        <begin position="746"/>
        <end position="774"/>
    </location>
</feature>
<dbReference type="InterPro" id="IPR000571">
    <property type="entry name" value="Znf_CCCH"/>
</dbReference>
<keyword evidence="1 4" id="KW-0479">Metal-binding</keyword>
<evidence type="ECO:0000259" key="6">
    <source>
        <dbReference type="PROSITE" id="PS50103"/>
    </source>
</evidence>
<dbReference type="CDD" id="cd16021">
    <property type="entry name" value="ALP_like"/>
    <property type="match status" value="1"/>
</dbReference>
<evidence type="ECO:0000313" key="8">
    <source>
        <dbReference type="WBParaSite" id="PDA_v2.g14413.t1"/>
    </source>
</evidence>
<feature type="region of interest" description="Disordered" evidence="5">
    <location>
        <begin position="648"/>
        <end position="674"/>
    </location>
</feature>
<dbReference type="AlphaFoldDB" id="A0A914PI07"/>
<dbReference type="Proteomes" id="UP000887578">
    <property type="component" value="Unplaced"/>
</dbReference>
<name>A0A914PI07_9BILA</name>
<dbReference type="SUPFAM" id="SSF90229">
    <property type="entry name" value="CCCH zinc finger"/>
    <property type="match status" value="1"/>
</dbReference>
<feature type="compositionally biased region" description="Low complexity" evidence="5">
    <location>
        <begin position="648"/>
        <end position="669"/>
    </location>
</feature>
<reference evidence="8" key="1">
    <citation type="submission" date="2022-11" db="UniProtKB">
        <authorList>
            <consortium name="WormBaseParasite"/>
        </authorList>
    </citation>
    <scope>IDENTIFICATION</scope>
</reference>
<dbReference type="InterPro" id="IPR004245">
    <property type="entry name" value="DUF229"/>
</dbReference>
<dbReference type="FunFam" id="3.40.720.10:FF:000017">
    <property type="entry name" value="Predicted protein"/>
    <property type="match status" value="1"/>
</dbReference>
<feature type="domain" description="C3H1-type" evidence="6">
    <location>
        <begin position="782"/>
        <end position="808"/>
    </location>
</feature>
<keyword evidence="2 4" id="KW-0863">Zinc-finger</keyword>
<dbReference type="SMART" id="SM00356">
    <property type="entry name" value="ZnF_C3H1"/>
    <property type="match status" value="2"/>
</dbReference>
<feature type="compositionally biased region" description="Polar residues" evidence="5">
    <location>
        <begin position="526"/>
        <end position="541"/>
    </location>
</feature>
<protein>
    <submittedName>
        <fullName evidence="8">C3H1-type domain-containing protein</fullName>
    </submittedName>
</protein>